<name>A0ACB9BEM6_CICIN</name>
<reference evidence="2" key="1">
    <citation type="journal article" date="2022" name="Mol. Ecol. Resour.">
        <title>The genomes of chicory, endive, great burdock and yacon provide insights into Asteraceae palaeo-polyploidization history and plant inulin production.</title>
        <authorList>
            <person name="Fan W."/>
            <person name="Wang S."/>
            <person name="Wang H."/>
            <person name="Wang A."/>
            <person name="Jiang F."/>
            <person name="Liu H."/>
            <person name="Zhao H."/>
            <person name="Xu D."/>
            <person name="Zhang Y."/>
        </authorList>
    </citation>
    <scope>NUCLEOTIDE SEQUENCE [LARGE SCALE GENOMIC DNA]</scope>
    <source>
        <strain evidence="2">cv. Punajuju</strain>
    </source>
</reference>
<evidence type="ECO:0000313" key="1">
    <source>
        <dbReference type="EMBL" id="KAI3720665.1"/>
    </source>
</evidence>
<proteinExistence type="predicted"/>
<keyword evidence="2" id="KW-1185">Reference proteome</keyword>
<organism evidence="1 2">
    <name type="scientific">Cichorium intybus</name>
    <name type="common">Chicory</name>
    <dbReference type="NCBI Taxonomy" id="13427"/>
    <lineage>
        <taxon>Eukaryota</taxon>
        <taxon>Viridiplantae</taxon>
        <taxon>Streptophyta</taxon>
        <taxon>Embryophyta</taxon>
        <taxon>Tracheophyta</taxon>
        <taxon>Spermatophyta</taxon>
        <taxon>Magnoliopsida</taxon>
        <taxon>eudicotyledons</taxon>
        <taxon>Gunneridae</taxon>
        <taxon>Pentapetalae</taxon>
        <taxon>asterids</taxon>
        <taxon>campanulids</taxon>
        <taxon>Asterales</taxon>
        <taxon>Asteraceae</taxon>
        <taxon>Cichorioideae</taxon>
        <taxon>Cichorieae</taxon>
        <taxon>Cichoriinae</taxon>
        <taxon>Cichorium</taxon>
    </lineage>
</organism>
<comment type="caution">
    <text evidence="1">The sequence shown here is derived from an EMBL/GenBank/DDBJ whole genome shotgun (WGS) entry which is preliminary data.</text>
</comment>
<accession>A0ACB9BEM6</accession>
<evidence type="ECO:0000313" key="2">
    <source>
        <dbReference type="Proteomes" id="UP001055811"/>
    </source>
</evidence>
<protein>
    <submittedName>
        <fullName evidence="1">Uncharacterized protein</fullName>
    </submittedName>
</protein>
<sequence>MARSGVQPLDTYSNPMDKEKLLENVFTFAVPSRSFLFLFNSIIIHPLFSFLFFLSPPFPPLPSLICFLHGTFWNPQTYCSDLSRTCIL</sequence>
<dbReference type="Proteomes" id="UP001055811">
    <property type="component" value="Linkage Group LG06"/>
</dbReference>
<gene>
    <name evidence="1" type="ORF">L2E82_31656</name>
</gene>
<dbReference type="EMBL" id="CM042014">
    <property type="protein sequence ID" value="KAI3720665.1"/>
    <property type="molecule type" value="Genomic_DNA"/>
</dbReference>
<reference evidence="1 2" key="2">
    <citation type="journal article" date="2022" name="Mol. Ecol. Resour.">
        <title>The genomes of chicory, endive, great burdock and yacon provide insights into Asteraceae paleo-polyploidization history and plant inulin production.</title>
        <authorList>
            <person name="Fan W."/>
            <person name="Wang S."/>
            <person name="Wang H."/>
            <person name="Wang A."/>
            <person name="Jiang F."/>
            <person name="Liu H."/>
            <person name="Zhao H."/>
            <person name="Xu D."/>
            <person name="Zhang Y."/>
        </authorList>
    </citation>
    <scope>NUCLEOTIDE SEQUENCE [LARGE SCALE GENOMIC DNA]</scope>
    <source>
        <strain evidence="2">cv. Punajuju</strain>
        <tissue evidence="1">Leaves</tissue>
    </source>
</reference>